<gene>
    <name evidence="1" type="ORF">Cpap_2818</name>
</gene>
<dbReference type="EMBL" id="ACXX02000005">
    <property type="protein sequence ID" value="EGD48128.1"/>
    <property type="molecule type" value="Genomic_DNA"/>
</dbReference>
<dbReference type="Proteomes" id="UP000003860">
    <property type="component" value="Unassembled WGS sequence"/>
</dbReference>
<reference evidence="1" key="1">
    <citation type="submission" date="2009-07" db="EMBL/GenBank/DDBJ databases">
        <authorList>
            <consortium name="US DOE Joint Genome Institute (JGI-PGF)"/>
            <person name="Lucas S."/>
            <person name="Copeland A."/>
            <person name="Lapidus A."/>
            <person name="Glavina del Rio T."/>
            <person name="Tice H."/>
            <person name="Bruce D."/>
            <person name="Goodwin L."/>
            <person name="Pitluck S."/>
            <person name="Larimer F."/>
            <person name="Land M.L."/>
            <person name="Mouttaki H."/>
            <person name="He Z."/>
            <person name="Zhou J."/>
            <person name="Hemme C.L."/>
        </authorList>
    </citation>
    <scope>NUCLEOTIDE SEQUENCE [LARGE SCALE GENOMIC DNA]</scope>
    <source>
        <strain evidence="1">DSM 2782</strain>
    </source>
</reference>
<name>F1TBV7_9FIRM</name>
<dbReference type="STRING" id="588581.Cpap_2818"/>
<evidence type="ECO:0000313" key="1">
    <source>
        <dbReference type="EMBL" id="EGD48128.1"/>
    </source>
</evidence>
<dbReference type="RefSeq" id="WP_004618959.1">
    <property type="nucleotide sequence ID" value="NZ_ACXX02000005.1"/>
</dbReference>
<proteinExistence type="predicted"/>
<keyword evidence="2" id="KW-1185">Reference proteome</keyword>
<accession>F1TBV7</accession>
<dbReference type="AlphaFoldDB" id="F1TBV7"/>
<organism evidence="1 2">
    <name type="scientific">Ruminiclostridium papyrosolvens DSM 2782</name>
    <dbReference type="NCBI Taxonomy" id="588581"/>
    <lineage>
        <taxon>Bacteria</taxon>
        <taxon>Bacillati</taxon>
        <taxon>Bacillota</taxon>
        <taxon>Clostridia</taxon>
        <taxon>Eubacteriales</taxon>
        <taxon>Oscillospiraceae</taxon>
        <taxon>Ruminiclostridium</taxon>
    </lineage>
</organism>
<comment type="caution">
    <text evidence="1">The sequence shown here is derived from an EMBL/GenBank/DDBJ whole genome shotgun (WGS) entry which is preliminary data.</text>
</comment>
<reference evidence="1" key="2">
    <citation type="submission" date="2011-01" db="EMBL/GenBank/DDBJ databases">
        <title>The Non-contiguous Finished genome of Clostridium papyrosolvens.</title>
        <authorList>
            <person name="Lucas S."/>
            <person name="Copeland A."/>
            <person name="Lapidus A."/>
            <person name="Cheng J.-F."/>
            <person name="Goodwin L."/>
            <person name="Pitluck S."/>
            <person name="Misra M."/>
            <person name="Chertkov O."/>
            <person name="Detter J.C."/>
            <person name="Han C."/>
            <person name="Tapia R."/>
            <person name="Land M."/>
            <person name="Hauser L."/>
            <person name="Kyrpides N."/>
            <person name="Ivanova N."/>
            <person name="Pagani I."/>
            <person name="Mouttaki H."/>
            <person name="He Z."/>
            <person name="Zhou J."/>
            <person name="Hemme C.L."/>
            <person name="Woyke T."/>
        </authorList>
    </citation>
    <scope>NUCLEOTIDE SEQUENCE [LARGE SCALE GENOMIC DNA]</scope>
    <source>
        <strain evidence="1">DSM 2782</strain>
    </source>
</reference>
<evidence type="ECO:0000313" key="2">
    <source>
        <dbReference type="Proteomes" id="UP000003860"/>
    </source>
</evidence>
<protein>
    <submittedName>
        <fullName evidence="1">Uncharacterized protein</fullName>
    </submittedName>
</protein>
<sequence length="42" mass="4640">MKFDKAVVDNISDSESHTIKLSVQGKIGKLKVELNVKLVNTL</sequence>